<dbReference type="NCBIfam" id="NF033681">
    <property type="entry name" value="ExeM_NucH_DNase"/>
    <property type="match status" value="1"/>
</dbReference>
<organism evidence="3 4">
    <name type="scientific">Marinobacter subterrani</name>
    <dbReference type="NCBI Taxonomy" id="1658765"/>
    <lineage>
        <taxon>Bacteria</taxon>
        <taxon>Pseudomonadati</taxon>
        <taxon>Pseudomonadota</taxon>
        <taxon>Gammaproteobacteria</taxon>
        <taxon>Pseudomonadales</taxon>
        <taxon>Marinobacteraceae</taxon>
        <taxon>Marinobacter</taxon>
    </lineage>
</organism>
<dbReference type="Proteomes" id="UP000036102">
    <property type="component" value="Unassembled WGS sequence"/>
</dbReference>
<dbReference type="InterPro" id="IPR036691">
    <property type="entry name" value="Endo/exonu/phosph_ase_sf"/>
</dbReference>
<feature type="signal peptide" evidence="1">
    <location>
        <begin position="1"/>
        <end position="27"/>
    </location>
</feature>
<gene>
    <name evidence="3" type="ORF">Msub_20135</name>
</gene>
<sequence>MNLRHRLFFRFFYLVLPLLQGAATAAADCGDPATAISAVQGSGAASTLVGQTVTVEGIVTQDSRAEGGFGGFYLQQADHQADSNPATSEAIFVYTNRDTGKPGSRLRVTGKVKEFHGLTELVAVRSIRECGRDAQPEPVMVDLPWSMHPESRENMRVRFRYPLTVVDNYNLAEYGELALAASDQVQPTEYRAPGQEAYRLSASHRQNRVLLDDNRSVRDPRPVPWPPAGLSLASTVRAGDRVGNLTGVLDFRFDAWRIQPSGEPAFIASNPRSRAPTRLQNDTVRMMAQNLGNYFNGNGQGKGFPTSRGAGTLAAFEQQRQRLIHTLLAPDPDILAVSELENDGYGPASAIAGLARSLGDHWQYVRTPGEDGGDEIRTALLYRSDRITPVGAPSRLTDGTFRTKGRPPLAQDFRRIGGERTVRIVAPHLKSKSCRGARGADRDQSDGQGCYTRRRVAEASALVNWPGVHSGDGQSIGTLIAGDLNSYLSEQPLAVFSAAGFTSMVHHFHPCTPARCRHYTYRYKGEKGTLDHALASEQLRPRVLGAKAWLVNTDEPRAIGYQGIRQNGQQGPWRSSDHNPVIIDLRL</sequence>
<name>A0A0J7LVK4_9GAMM</name>
<evidence type="ECO:0000313" key="3">
    <source>
        <dbReference type="EMBL" id="KMQ72940.1"/>
    </source>
</evidence>
<proteinExistence type="predicted"/>
<dbReference type="RefSeq" id="WP_227506831.1">
    <property type="nucleotide sequence ID" value="NZ_LFBU01000002.1"/>
</dbReference>
<feature type="domain" description="Endonuclease/exonuclease/phosphatase" evidence="2">
    <location>
        <begin position="300"/>
        <end position="578"/>
    </location>
</feature>
<reference evidence="3 4" key="1">
    <citation type="submission" date="2015-06" db="EMBL/GenBank/DDBJ databases">
        <title>Marinobacter subterrani, a genetically tractable neutrophilic iron-oxidizing strain isolated from the Soudan Iron Mine.</title>
        <authorList>
            <person name="Bonis B.M."/>
            <person name="Gralnick J.A."/>
        </authorList>
    </citation>
    <scope>NUCLEOTIDE SEQUENCE [LARGE SCALE GENOMIC DNA]</scope>
    <source>
        <strain evidence="3 4">JG233</strain>
    </source>
</reference>
<dbReference type="PATRIC" id="fig|1658765.3.peg.3400"/>
<dbReference type="CDD" id="cd04486">
    <property type="entry name" value="YhcR_OBF_like"/>
    <property type="match status" value="1"/>
</dbReference>
<dbReference type="PANTHER" id="PTHR42834:SF1">
    <property type="entry name" value="ENDONUCLEASE_EXONUCLEASE_PHOSPHATASE FAMILY PROTEIN (AFU_ORTHOLOGUE AFUA_3G09210)"/>
    <property type="match status" value="1"/>
</dbReference>
<comment type="caution">
    <text evidence="3">The sequence shown here is derived from an EMBL/GenBank/DDBJ whole genome shotgun (WGS) entry which is preliminary data.</text>
</comment>
<dbReference type="InterPro" id="IPR047971">
    <property type="entry name" value="ExeM-like"/>
</dbReference>
<accession>A0A0J7LVK4</accession>
<dbReference type="Gene3D" id="3.60.10.10">
    <property type="entry name" value="Endonuclease/exonuclease/phosphatase"/>
    <property type="match status" value="1"/>
</dbReference>
<dbReference type="SUPFAM" id="SSF56219">
    <property type="entry name" value="DNase I-like"/>
    <property type="match status" value="1"/>
</dbReference>
<evidence type="ECO:0000313" key="4">
    <source>
        <dbReference type="Proteomes" id="UP000036102"/>
    </source>
</evidence>
<dbReference type="STRING" id="1658765.Msub_20135"/>
<feature type="chain" id="PRO_5005291165" evidence="1">
    <location>
        <begin position="28"/>
        <end position="587"/>
    </location>
</feature>
<dbReference type="GO" id="GO:0003824">
    <property type="term" value="F:catalytic activity"/>
    <property type="evidence" value="ECO:0007669"/>
    <property type="project" value="InterPro"/>
</dbReference>
<keyword evidence="1" id="KW-0732">Signal</keyword>
<dbReference type="InterPro" id="IPR005135">
    <property type="entry name" value="Endo/exonuclease/phosphatase"/>
</dbReference>
<dbReference type="AlphaFoldDB" id="A0A0J7LVK4"/>
<dbReference type="PANTHER" id="PTHR42834">
    <property type="entry name" value="ENDONUCLEASE/EXONUCLEASE/PHOSPHATASE FAMILY PROTEIN (AFU_ORTHOLOGUE AFUA_3G09210)"/>
    <property type="match status" value="1"/>
</dbReference>
<evidence type="ECO:0000259" key="2">
    <source>
        <dbReference type="Pfam" id="PF03372"/>
    </source>
</evidence>
<keyword evidence="4" id="KW-1185">Reference proteome</keyword>
<evidence type="ECO:0000256" key="1">
    <source>
        <dbReference type="SAM" id="SignalP"/>
    </source>
</evidence>
<protein>
    <submittedName>
        <fullName evidence="3">Putative extracellular nuclease</fullName>
    </submittedName>
</protein>
<dbReference type="Pfam" id="PF03372">
    <property type="entry name" value="Exo_endo_phos"/>
    <property type="match status" value="1"/>
</dbReference>
<dbReference type="EMBL" id="LFBU01000002">
    <property type="protein sequence ID" value="KMQ72940.1"/>
    <property type="molecule type" value="Genomic_DNA"/>
</dbReference>